<dbReference type="PROSITE" id="PS50011">
    <property type="entry name" value="PROTEIN_KINASE_DOM"/>
    <property type="match status" value="1"/>
</dbReference>
<name>A0AA47M1X6_MERPO</name>
<keyword evidence="2" id="KW-0808">Transferase</keyword>
<protein>
    <submittedName>
        <fullName evidence="2">Serine/threonine-protein kinase/endoribonuclease IRE1</fullName>
    </submittedName>
</protein>
<dbReference type="Gene3D" id="1.10.510.10">
    <property type="entry name" value="Transferase(Phosphotransferase) domain 1"/>
    <property type="match status" value="1"/>
</dbReference>
<organism evidence="2 3">
    <name type="scientific">Merluccius polli</name>
    <name type="common">Benguela hake</name>
    <name type="synonym">Merluccius cadenati</name>
    <dbReference type="NCBI Taxonomy" id="89951"/>
    <lineage>
        <taxon>Eukaryota</taxon>
        <taxon>Metazoa</taxon>
        <taxon>Chordata</taxon>
        <taxon>Craniata</taxon>
        <taxon>Vertebrata</taxon>
        <taxon>Euteleostomi</taxon>
        <taxon>Actinopterygii</taxon>
        <taxon>Neopterygii</taxon>
        <taxon>Teleostei</taxon>
        <taxon>Neoteleostei</taxon>
        <taxon>Acanthomorphata</taxon>
        <taxon>Zeiogadaria</taxon>
        <taxon>Gadariae</taxon>
        <taxon>Gadiformes</taxon>
        <taxon>Gadoidei</taxon>
        <taxon>Merlucciidae</taxon>
        <taxon>Merluccius</taxon>
    </lineage>
</organism>
<dbReference type="AlphaFoldDB" id="A0AA47M1X6"/>
<dbReference type="GO" id="GO:0070059">
    <property type="term" value="P:intrinsic apoptotic signaling pathway in response to endoplasmic reticulum stress"/>
    <property type="evidence" value="ECO:0007669"/>
    <property type="project" value="TreeGrafter"/>
</dbReference>
<evidence type="ECO:0000259" key="1">
    <source>
        <dbReference type="PROSITE" id="PS50011"/>
    </source>
</evidence>
<evidence type="ECO:0000313" key="2">
    <source>
        <dbReference type="EMBL" id="KAK0132089.1"/>
    </source>
</evidence>
<gene>
    <name evidence="2" type="primary">Ern1</name>
    <name evidence="2" type="ORF">N1851_033110</name>
</gene>
<reference evidence="2" key="1">
    <citation type="journal article" date="2023" name="Front. Mar. Sci.">
        <title>A new Merluccius polli reference genome to investigate the effects of global change in West African waters.</title>
        <authorList>
            <person name="Mateo J.L."/>
            <person name="Blanco-Fernandez C."/>
            <person name="Garcia-Vazquez E."/>
            <person name="Machado-Schiaffino G."/>
        </authorList>
    </citation>
    <scope>NUCLEOTIDE SEQUENCE</scope>
    <source>
        <strain evidence="2">C29</strain>
        <tissue evidence="2">Fin</tissue>
    </source>
</reference>
<sequence length="175" mass="20904">MARETLDEDVDVPCKMSADIQVAGMLTYYILSGGHHPFGRSFRCECNIYEGTYNLQHVKDVIATDIIKWMINTNPKERPSVEQCLAHPFFWTTSRQFSFFFTFGKNVKFFIRKIEYLRSIGNEEEVRNYKTTDKCLLDEMDLDVGEAIWKNWKQKVERERERERDFSKTLYLHKY</sequence>
<dbReference type="InterPro" id="IPR011009">
    <property type="entry name" value="Kinase-like_dom_sf"/>
</dbReference>
<dbReference type="GO" id="GO:0004674">
    <property type="term" value="F:protein serine/threonine kinase activity"/>
    <property type="evidence" value="ECO:0007669"/>
    <property type="project" value="InterPro"/>
</dbReference>
<dbReference type="GO" id="GO:1990604">
    <property type="term" value="C:IRE1-TRAF2-ASK1 complex"/>
    <property type="evidence" value="ECO:0007669"/>
    <property type="project" value="TreeGrafter"/>
</dbReference>
<dbReference type="EMBL" id="JAOPHQ010006293">
    <property type="protein sequence ID" value="KAK0132089.1"/>
    <property type="molecule type" value="Genomic_DNA"/>
</dbReference>
<dbReference type="InterPro" id="IPR000719">
    <property type="entry name" value="Prot_kinase_dom"/>
</dbReference>
<comment type="caution">
    <text evidence="2">The sequence shown here is derived from an EMBL/GenBank/DDBJ whole genome shotgun (WGS) entry which is preliminary data.</text>
</comment>
<dbReference type="PANTHER" id="PTHR13954:SF28">
    <property type="match status" value="1"/>
</dbReference>
<dbReference type="GO" id="GO:0036498">
    <property type="term" value="P:IRE1-mediated unfolded protein response"/>
    <property type="evidence" value="ECO:0007669"/>
    <property type="project" value="TreeGrafter"/>
</dbReference>
<dbReference type="SUPFAM" id="SSF56112">
    <property type="entry name" value="Protein kinase-like (PK-like)"/>
    <property type="match status" value="1"/>
</dbReference>
<dbReference type="Proteomes" id="UP001174136">
    <property type="component" value="Unassembled WGS sequence"/>
</dbReference>
<evidence type="ECO:0000313" key="3">
    <source>
        <dbReference type="Proteomes" id="UP001174136"/>
    </source>
</evidence>
<dbReference type="GO" id="GO:0005524">
    <property type="term" value="F:ATP binding"/>
    <property type="evidence" value="ECO:0007669"/>
    <property type="project" value="InterPro"/>
</dbReference>
<keyword evidence="2" id="KW-0418">Kinase</keyword>
<accession>A0AA47M1X6</accession>
<dbReference type="GO" id="GO:0051082">
    <property type="term" value="F:unfolded protein binding"/>
    <property type="evidence" value="ECO:0007669"/>
    <property type="project" value="TreeGrafter"/>
</dbReference>
<keyword evidence="3" id="KW-1185">Reference proteome</keyword>
<proteinExistence type="predicted"/>
<dbReference type="GO" id="GO:0004521">
    <property type="term" value="F:RNA endonuclease activity"/>
    <property type="evidence" value="ECO:0007669"/>
    <property type="project" value="InterPro"/>
</dbReference>
<dbReference type="PANTHER" id="PTHR13954">
    <property type="entry name" value="IRE1-RELATED"/>
    <property type="match status" value="1"/>
</dbReference>
<dbReference type="InterPro" id="IPR045133">
    <property type="entry name" value="IRE1/2-like"/>
</dbReference>
<feature type="domain" description="Protein kinase" evidence="1">
    <location>
        <begin position="1"/>
        <end position="90"/>
    </location>
</feature>